<organism evidence="1 2">
    <name type="scientific">Tepidibacillus fermentans</name>
    <dbReference type="NCBI Taxonomy" id="1281767"/>
    <lineage>
        <taxon>Bacteria</taxon>
        <taxon>Bacillati</taxon>
        <taxon>Bacillota</taxon>
        <taxon>Bacilli</taxon>
        <taxon>Bacillales</taxon>
        <taxon>Bacillaceae</taxon>
        <taxon>Tepidibacillus</taxon>
    </lineage>
</organism>
<dbReference type="EMBL" id="SMAB01000017">
    <property type="protein sequence ID" value="TCS80354.1"/>
    <property type="molecule type" value="Genomic_DNA"/>
</dbReference>
<comment type="caution">
    <text evidence="1">The sequence shown here is derived from an EMBL/GenBank/DDBJ whole genome shotgun (WGS) entry which is preliminary data.</text>
</comment>
<dbReference type="AlphaFoldDB" id="A0A4R3KB41"/>
<proteinExistence type="predicted"/>
<reference evidence="1 2" key="1">
    <citation type="submission" date="2019-03" db="EMBL/GenBank/DDBJ databases">
        <title>Genomic Encyclopedia of Type Strains, Phase IV (KMG-IV): sequencing the most valuable type-strain genomes for metagenomic binning, comparative biology and taxonomic classification.</title>
        <authorList>
            <person name="Goeker M."/>
        </authorList>
    </citation>
    <scope>NUCLEOTIDE SEQUENCE [LARGE SCALE GENOMIC DNA]</scope>
    <source>
        <strain evidence="1 2">DSM 23802</strain>
    </source>
</reference>
<sequence>MKVEFWLDANLLGIREKKDMLLRRTGTLVKEYPHFYAIRTKTGYITCVNKHDLICGQAKLEVLK</sequence>
<dbReference type="OrthoDB" id="9901357at2"/>
<accession>A0A4R3KB41</accession>
<dbReference type="Proteomes" id="UP000295788">
    <property type="component" value="Unassembled WGS sequence"/>
</dbReference>
<name>A0A4R3KB41_9BACI</name>
<evidence type="ECO:0000313" key="1">
    <source>
        <dbReference type="EMBL" id="TCS80354.1"/>
    </source>
</evidence>
<protein>
    <submittedName>
        <fullName evidence="1">Uncharacterized protein</fullName>
    </submittedName>
</protein>
<keyword evidence="2" id="KW-1185">Reference proteome</keyword>
<evidence type="ECO:0000313" key="2">
    <source>
        <dbReference type="Proteomes" id="UP000295788"/>
    </source>
</evidence>
<gene>
    <name evidence="1" type="ORF">EDD72_11721</name>
</gene>
<dbReference type="RefSeq" id="WP_132769791.1">
    <property type="nucleotide sequence ID" value="NZ_SMAB01000017.1"/>
</dbReference>